<gene>
    <name evidence="2" type="ORF">SE17_13400</name>
</gene>
<dbReference type="InterPro" id="IPR014922">
    <property type="entry name" value="YdhG-like"/>
</dbReference>
<reference evidence="2 3" key="1">
    <citation type="submission" date="2015-09" db="EMBL/GenBank/DDBJ databases">
        <title>Draft genome sequence of Kouleothrix aurantiaca JCM 19913.</title>
        <authorList>
            <person name="Hemp J."/>
        </authorList>
    </citation>
    <scope>NUCLEOTIDE SEQUENCE [LARGE SCALE GENOMIC DNA]</scope>
    <source>
        <strain evidence="2 3">COM-B</strain>
    </source>
</reference>
<dbReference type="AlphaFoldDB" id="A0A0N8PSI1"/>
<sequence length="140" mass="15626">MNKERVVASKTSRPTGAEQVETFLAALDHPLKPVIVALREVILSADPSIAEGIKWNAPSFYTTEHFATFHLRAKDGVKIMMHLGAKPRDTAQTGIAINDPAGLLQWLAKDRASATFRDLNEVEARRDTFVGIIRQWIKYV</sequence>
<organism evidence="2 3">
    <name type="scientific">Kouleothrix aurantiaca</name>
    <dbReference type="NCBI Taxonomy" id="186479"/>
    <lineage>
        <taxon>Bacteria</taxon>
        <taxon>Bacillati</taxon>
        <taxon>Chloroflexota</taxon>
        <taxon>Chloroflexia</taxon>
        <taxon>Chloroflexales</taxon>
        <taxon>Roseiflexineae</taxon>
        <taxon>Roseiflexaceae</taxon>
        <taxon>Kouleothrix</taxon>
    </lineage>
</organism>
<comment type="caution">
    <text evidence="2">The sequence shown here is derived from an EMBL/GenBank/DDBJ whole genome shotgun (WGS) entry which is preliminary data.</text>
</comment>
<dbReference type="SUPFAM" id="SSF159888">
    <property type="entry name" value="YdhG-like"/>
    <property type="match status" value="1"/>
</dbReference>
<dbReference type="Pfam" id="PF08818">
    <property type="entry name" value="DUF1801"/>
    <property type="match status" value="1"/>
</dbReference>
<protein>
    <recommendedName>
        <fullName evidence="1">YdhG-like domain-containing protein</fullName>
    </recommendedName>
</protein>
<feature type="domain" description="YdhG-like" evidence="1">
    <location>
        <begin position="33"/>
        <end position="137"/>
    </location>
</feature>
<dbReference type="EMBL" id="LJCR01000431">
    <property type="protein sequence ID" value="KPV52789.1"/>
    <property type="molecule type" value="Genomic_DNA"/>
</dbReference>
<dbReference type="Proteomes" id="UP000050509">
    <property type="component" value="Unassembled WGS sequence"/>
</dbReference>
<proteinExistence type="predicted"/>
<evidence type="ECO:0000313" key="2">
    <source>
        <dbReference type="EMBL" id="KPV52789.1"/>
    </source>
</evidence>
<evidence type="ECO:0000259" key="1">
    <source>
        <dbReference type="Pfam" id="PF08818"/>
    </source>
</evidence>
<name>A0A0N8PSI1_9CHLR</name>
<evidence type="ECO:0000313" key="3">
    <source>
        <dbReference type="Proteomes" id="UP000050509"/>
    </source>
</evidence>
<accession>A0A0N8PSI1</accession>
<keyword evidence="3" id="KW-1185">Reference proteome</keyword>
<dbReference type="Gene3D" id="3.90.1150.200">
    <property type="match status" value="1"/>
</dbReference>